<dbReference type="PANTHER" id="PTHR23502">
    <property type="entry name" value="MAJOR FACILITATOR SUPERFAMILY"/>
    <property type="match status" value="1"/>
</dbReference>
<feature type="transmembrane region" description="Helical" evidence="9">
    <location>
        <begin position="81"/>
        <end position="101"/>
    </location>
</feature>
<evidence type="ECO:0000256" key="1">
    <source>
        <dbReference type="ARBA" id="ARBA00004651"/>
    </source>
</evidence>
<sequence>MQRLDGPPSRAAYAWLVVVLGALTALGPLSNDAYLPSWPQLSADLGASASAVQLSLTACLVGLGFGQVIAGPISDALGRKVPLLAGLALYVVTSVLCAVAPDVWTLVGLRLLQGIGGATGIVIAAAIGRDKYNGADAARLFAALMLVTGIAPVLAPVGGAQLLRFMEWPGIFIALAACGALMLLAVGFGFRESLPAERRQTGGLAATPRVFAGLLGDRRFLGYTLAAGFAFGAMFAYIAGSPFVLQELHGMSPQMFSAVFAVNALGLVIAAQVSGRIVHKTGPLRLLRIGTASSAVGGVVVLAGVLADAGLPVLLAGIFVVVSAVGLVMPNSMALALADNGDNAGAAASLIGLATHLFGGLAAPFAGVAGAANALPMAASIAALAVAGFASLAVLSRTGPAVAADAPVAASR</sequence>
<evidence type="ECO:0000313" key="11">
    <source>
        <dbReference type="EMBL" id="MBO3732087.1"/>
    </source>
</evidence>
<comment type="similarity">
    <text evidence="2">Belongs to the major facilitator superfamily. Bcr/CmlA family.</text>
</comment>
<dbReference type="InterPro" id="IPR011701">
    <property type="entry name" value="MFS"/>
</dbReference>
<dbReference type="CDD" id="cd17320">
    <property type="entry name" value="MFS_MdfA_MDR_like"/>
    <property type="match status" value="1"/>
</dbReference>
<feature type="transmembrane region" description="Helical" evidence="9">
    <location>
        <begin position="107"/>
        <end position="128"/>
    </location>
</feature>
<accession>A0ABS3TZZ0</accession>
<keyword evidence="6 9" id="KW-0812">Transmembrane</keyword>
<dbReference type="SUPFAM" id="SSF103473">
    <property type="entry name" value="MFS general substrate transporter"/>
    <property type="match status" value="1"/>
</dbReference>
<dbReference type="PANTHER" id="PTHR23502:SF132">
    <property type="entry name" value="POLYAMINE TRANSPORTER 2-RELATED"/>
    <property type="match status" value="1"/>
</dbReference>
<feature type="transmembrane region" description="Helical" evidence="9">
    <location>
        <begin position="50"/>
        <end position="69"/>
    </location>
</feature>
<gene>
    <name evidence="11" type="ORF">J5V16_04575</name>
</gene>
<comment type="subcellular location">
    <subcellularLocation>
        <location evidence="1">Cell membrane</location>
        <topology evidence="1">Multi-pass membrane protein</topology>
    </subcellularLocation>
</comment>
<dbReference type="PRINTS" id="PR01035">
    <property type="entry name" value="TCRTETA"/>
</dbReference>
<comment type="similarity">
    <text evidence="3">Belongs to the major facilitator superfamily. TCR/Tet family.</text>
</comment>
<evidence type="ECO:0000256" key="8">
    <source>
        <dbReference type="ARBA" id="ARBA00023136"/>
    </source>
</evidence>
<dbReference type="InterPro" id="IPR004812">
    <property type="entry name" value="Efflux_drug-R_Bcr/CmlA"/>
</dbReference>
<organism evidence="11 12">
    <name type="scientific">Glycomyces niveus</name>
    <dbReference type="NCBI Taxonomy" id="2820287"/>
    <lineage>
        <taxon>Bacteria</taxon>
        <taxon>Bacillati</taxon>
        <taxon>Actinomycetota</taxon>
        <taxon>Actinomycetes</taxon>
        <taxon>Glycomycetales</taxon>
        <taxon>Glycomycetaceae</taxon>
        <taxon>Glycomyces</taxon>
    </lineage>
</organism>
<feature type="transmembrane region" description="Helical" evidence="9">
    <location>
        <begin position="220"/>
        <end position="240"/>
    </location>
</feature>
<dbReference type="Proteomes" id="UP000681341">
    <property type="component" value="Unassembled WGS sequence"/>
</dbReference>
<feature type="transmembrane region" description="Helical" evidence="9">
    <location>
        <begin position="350"/>
        <end position="371"/>
    </location>
</feature>
<dbReference type="InterPro" id="IPR020846">
    <property type="entry name" value="MFS_dom"/>
</dbReference>
<keyword evidence="12" id="KW-1185">Reference proteome</keyword>
<reference evidence="11 12" key="1">
    <citation type="submission" date="2021-03" db="EMBL/GenBank/DDBJ databases">
        <title>Glycomyces sp. nov., a novel actinomycete isolated from soil.</title>
        <authorList>
            <person name="Yang X."/>
            <person name="Xu X."/>
        </authorList>
    </citation>
    <scope>NUCLEOTIDE SEQUENCE [LARGE SCALE GENOMIC DNA]</scope>
    <source>
        <strain evidence="11 12">NEAU-S30</strain>
    </source>
</reference>
<dbReference type="InterPro" id="IPR001958">
    <property type="entry name" value="Tet-R_TetA/multi-R_MdtG-like"/>
</dbReference>
<feature type="transmembrane region" description="Helical" evidence="9">
    <location>
        <begin position="255"/>
        <end position="274"/>
    </location>
</feature>
<evidence type="ECO:0000259" key="10">
    <source>
        <dbReference type="PROSITE" id="PS50850"/>
    </source>
</evidence>
<feature type="transmembrane region" description="Helical" evidence="9">
    <location>
        <begin position="377"/>
        <end position="395"/>
    </location>
</feature>
<evidence type="ECO:0000256" key="4">
    <source>
        <dbReference type="ARBA" id="ARBA00022448"/>
    </source>
</evidence>
<feature type="transmembrane region" description="Helical" evidence="9">
    <location>
        <begin position="286"/>
        <end position="307"/>
    </location>
</feature>
<dbReference type="InterPro" id="IPR036259">
    <property type="entry name" value="MFS_trans_sf"/>
</dbReference>
<dbReference type="InterPro" id="IPR005829">
    <property type="entry name" value="Sugar_transporter_CS"/>
</dbReference>
<keyword evidence="4" id="KW-0813">Transport</keyword>
<dbReference type="Gene3D" id="1.20.1720.10">
    <property type="entry name" value="Multidrug resistance protein D"/>
    <property type="match status" value="1"/>
</dbReference>
<dbReference type="RefSeq" id="WP_208494876.1">
    <property type="nucleotide sequence ID" value="NZ_JAGFNP010000002.1"/>
</dbReference>
<dbReference type="NCBIfam" id="TIGR00710">
    <property type="entry name" value="efflux_Bcr_CflA"/>
    <property type="match status" value="1"/>
</dbReference>
<keyword evidence="8 9" id="KW-0472">Membrane</keyword>
<keyword evidence="7 9" id="KW-1133">Transmembrane helix</keyword>
<evidence type="ECO:0000256" key="6">
    <source>
        <dbReference type="ARBA" id="ARBA00022692"/>
    </source>
</evidence>
<feature type="transmembrane region" description="Helical" evidence="9">
    <location>
        <begin position="313"/>
        <end position="338"/>
    </location>
</feature>
<evidence type="ECO:0000313" key="12">
    <source>
        <dbReference type="Proteomes" id="UP000681341"/>
    </source>
</evidence>
<dbReference type="PROSITE" id="PS00216">
    <property type="entry name" value="SUGAR_TRANSPORT_1"/>
    <property type="match status" value="1"/>
</dbReference>
<evidence type="ECO:0000256" key="7">
    <source>
        <dbReference type="ARBA" id="ARBA00022989"/>
    </source>
</evidence>
<protein>
    <submittedName>
        <fullName evidence="11">Multidrug effflux MFS transporter</fullName>
    </submittedName>
</protein>
<feature type="transmembrane region" description="Helical" evidence="9">
    <location>
        <begin position="12"/>
        <end position="30"/>
    </location>
</feature>
<keyword evidence="5" id="KW-1003">Cell membrane</keyword>
<dbReference type="EMBL" id="JAGFNP010000002">
    <property type="protein sequence ID" value="MBO3732087.1"/>
    <property type="molecule type" value="Genomic_DNA"/>
</dbReference>
<name>A0ABS3TZZ0_9ACTN</name>
<evidence type="ECO:0000256" key="5">
    <source>
        <dbReference type="ARBA" id="ARBA00022475"/>
    </source>
</evidence>
<feature type="domain" description="Major facilitator superfamily (MFS) profile" evidence="10">
    <location>
        <begin position="16"/>
        <end position="397"/>
    </location>
</feature>
<evidence type="ECO:0000256" key="9">
    <source>
        <dbReference type="SAM" id="Phobius"/>
    </source>
</evidence>
<dbReference type="PROSITE" id="PS50850">
    <property type="entry name" value="MFS"/>
    <property type="match status" value="1"/>
</dbReference>
<dbReference type="Pfam" id="PF07690">
    <property type="entry name" value="MFS_1"/>
    <property type="match status" value="1"/>
</dbReference>
<evidence type="ECO:0000256" key="2">
    <source>
        <dbReference type="ARBA" id="ARBA00006236"/>
    </source>
</evidence>
<proteinExistence type="inferred from homology"/>
<comment type="caution">
    <text evidence="11">The sequence shown here is derived from an EMBL/GenBank/DDBJ whole genome shotgun (WGS) entry which is preliminary data.</text>
</comment>
<feature type="transmembrane region" description="Helical" evidence="9">
    <location>
        <begin position="168"/>
        <end position="190"/>
    </location>
</feature>
<feature type="transmembrane region" description="Helical" evidence="9">
    <location>
        <begin position="140"/>
        <end position="162"/>
    </location>
</feature>
<evidence type="ECO:0000256" key="3">
    <source>
        <dbReference type="ARBA" id="ARBA00007520"/>
    </source>
</evidence>